<comment type="caution">
    <text evidence="1">The sequence shown here is derived from an EMBL/GenBank/DDBJ whole genome shotgun (WGS) entry which is preliminary data.</text>
</comment>
<proteinExistence type="predicted"/>
<dbReference type="Proteomes" id="UP000276349">
    <property type="component" value="Unassembled WGS sequence"/>
</dbReference>
<dbReference type="RefSeq" id="WP_126292468.1">
    <property type="nucleotide sequence ID" value="NZ_RXNR01000002.1"/>
</dbReference>
<dbReference type="EMBL" id="RXNR01000002">
    <property type="protein sequence ID" value="RTQ96284.1"/>
    <property type="molecule type" value="Genomic_DNA"/>
</dbReference>
<organism evidence="1 2">
    <name type="scientific">Lysinibacillus telephonicus</name>
    <dbReference type="NCBI Taxonomy" id="1714840"/>
    <lineage>
        <taxon>Bacteria</taxon>
        <taxon>Bacillati</taxon>
        <taxon>Bacillota</taxon>
        <taxon>Bacilli</taxon>
        <taxon>Bacillales</taxon>
        <taxon>Bacillaceae</taxon>
        <taxon>Lysinibacillus</taxon>
    </lineage>
</organism>
<evidence type="ECO:0000313" key="2">
    <source>
        <dbReference type="Proteomes" id="UP000276349"/>
    </source>
</evidence>
<protein>
    <submittedName>
        <fullName evidence="1">Uncharacterized protein</fullName>
    </submittedName>
</protein>
<evidence type="ECO:0000313" key="1">
    <source>
        <dbReference type="EMBL" id="RTQ96284.1"/>
    </source>
</evidence>
<gene>
    <name evidence="1" type="ORF">EKG35_01130</name>
</gene>
<keyword evidence="2" id="KW-1185">Reference proteome</keyword>
<dbReference type="AlphaFoldDB" id="A0A3S0KM99"/>
<sequence>MLKFVIPKEKYSLCLVNAGKKDVQSVYLKYYGHLIEGSTYHDFMPTFLQTEVLFGESYAILEEFNKWNPNTTFYYEVLYVTEEAIKLKKFNRKNLDNVIPIESHPLFQSAIWEIDETSCEYINAEEIIQIVSKDIYAPKVPKNNSNYQYLLKRSELFEHFFEDLYKEMDSYYRGENRNSVAKWEFAELLQSNYGVQFEQSEGLDIILSSCVALMRKLQLSKVQMAEYFLEYII</sequence>
<dbReference type="OrthoDB" id="2731866at2"/>
<reference evidence="1 2" key="1">
    <citation type="submission" date="2018-12" db="EMBL/GenBank/DDBJ databases">
        <authorList>
            <person name="Yu L."/>
        </authorList>
    </citation>
    <scope>NUCLEOTIDE SEQUENCE [LARGE SCALE GENOMIC DNA]</scope>
    <source>
        <strain evidence="1 2">S5H2222</strain>
    </source>
</reference>
<accession>A0A3S0KM99</accession>
<name>A0A3S0KM99_9BACI</name>